<dbReference type="Pfam" id="PF14416">
    <property type="entry name" value="PMR5N"/>
    <property type="match status" value="2"/>
</dbReference>
<protein>
    <recommendedName>
        <fullName evidence="12">Trichome birefringence-like N-terminal domain-containing protein</fullName>
    </recommendedName>
</protein>
<feature type="domain" description="Trichome birefringence-like C-terminal" evidence="8">
    <location>
        <begin position="125"/>
        <end position="379"/>
    </location>
</feature>
<dbReference type="GO" id="GO:0005794">
    <property type="term" value="C:Golgi apparatus"/>
    <property type="evidence" value="ECO:0007669"/>
    <property type="project" value="TreeGrafter"/>
</dbReference>
<keyword evidence="4" id="KW-0735">Signal-anchor</keyword>
<name>A0A9J6AJ69_SOLCO</name>
<feature type="transmembrane region" description="Helical" evidence="7">
    <location>
        <begin position="18"/>
        <end position="38"/>
    </location>
</feature>
<dbReference type="InterPro" id="IPR025846">
    <property type="entry name" value="TBL_N"/>
</dbReference>
<organism evidence="10 11">
    <name type="scientific">Solanum commersonii</name>
    <name type="common">Commerson's wild potato</name>
    <name type="synonym">Commerson's nightshade</name>
    <dbReference type="NCBI Taxonomy" id="4109"/>
    <lineage>
        <taxon>Eukaryota</taxon>
        <taxon>Viridiplantae</taxon>
        <taxon>Streptophyta</taxon>
        <taxon>Embryophyta</taxon>
        <taxon>Tracheophyta</taxon>
        <taxon>Spermatophyta</taxon>
        <taxon>Magnoliopsida</taxon>
        <taxon>eudicotyledons</taxon>
        <taxon>Gunneridae</taxon>
        <taxon>Pentapetalae</taxon>
        <taxon>asterids</taxon>
        <taxon>lamiids</taxon>
        <taxon>Solanales</taxon>
        <taxon>Solanaceae</taxon>
        <taxon>Solanoideae</taxon>
        <taxon>Solaneae</taxon>
        <taxon>Solanum</taxon>
    </lineage>
</organism>
<dbReference type="InterPro" id="IPR029962">
    <property type="entry name" value="TBL"/>
</dbReference>
<evidence type="ECO:0000259" key="9">
    <source>
        <dbReference type="Pfam" id="PF14416"/>
    </source>
</evidence>
<reference evidence="10 11" key="1">
    <citation type="submission" date="2020-09" db="EMBL/GenBank/DDBJ databases">
        <title>De no assembly of potato wild relative species, Solanum commersonii.</title>
        <authorList>
            <person name="Cho K."/>
        </authorList>
    </citation>
    <scope>NUCLEOTIDE SEQUENCE [LARGE SCALE GENOMIC DNA]</scope>
    <source>
        <strain evidence="10">LZ3.2</strain>
        <tissue evidence="10">Leaf</tissue>
    </source>
</reference>
<proteinExistence type="inferred from homology"/>
<evidence type="ECO:0000256" key="7">
    <source>
        <dbReference type="SAM" id="Phobius"/>
    </source>
</evidence>
<evidence type="ECO:0000256" key="3">
    <source>
        <dbReference type="ARBA" id="ARBA00022692"/>
    </source>
</evidence>
<keyword evidence="11" id="KW-1185">Reference proteome</keyword>
<evidence type="ECO:0000259" key="8">
    <source>
        <dbReference type="Pfam" id="PF13839"/>
    </source>
</evidence>
<evidence type="ECO:0000256" key="2">
    <source>
        <dbReference type="ARBA" id="ARBA00007727"/>
    </source>
</evidence>
<dbReference type="PANTHER" id="PTHR32285:SF252">
    <property type="entry name" value="PROTEIN TRICHOME BIREFRINGENCE-LIKE 19"/>
    <property type="match status" value="1"/>
</dbReference>
<feature type="domain" description="Trichome birefringence-like C-terminal" evidence="8">
    <location>
        <begin position="477"/>
        <end position="763"/>
    </location>
</feature>
<keyword evidence="6 7" id="KW-0472">Membrane</keyword>
<dbReference type="Pfam" id="PF13839">
    <property type="entry name" value="PC-Esterase"/>
    <property type="match status" value="2"/>
</dbReference>
<gene>
    <name evidence="10" type="ORF">H5410_009289</name>
</gene>
<dbReference type="Proteomes" id="UP000824120">
    <property type="component" value="Chromosome 2"/>
</dbReference>
<evidence type="ECO:0000256" key="5">
    <source>
        <dbReference type="ARBA" id="ARBA00022989"/>
    </source>
</evidence>
<dbReference type="GO" id="GO:0016020">
    <property type="term" value="C:membrane"/>
    <property type="evidence" value="ECO:0007669"/>
    <property type="project" value="UniProtKB-SubCell"/>
</dbReference>
<dbReference type="InterPro" id="IPR026057">
    <property type="entry name" value="TBL_C"/>
</dbReference>
<keyword evidence="3 7" id="KW-0812">Transmembrane</keyword>
<evidence type="ECO:0000256" key="1">
    <source>
        <dbReference type="ARBA" id="ARBA00004167"/>
    </source>
</evidence>
<evidence type="ECO:0000313" key="11">
    <source>
        <dbReference type="Proteomes" id="UP000824120"/>
    </source>
</evidence>
<sequence length="777" mass="90072">MELPFGKYSTSTQRTPRIFLLLVLAIVVLGIIPLYHPFNWYPADLATQHPSEISPNYHAAEEQKIKIKEPETCDIFTGEWVWNPDAPYYTNMTCYAIHEHQNCMKYGRPDSDYLKWRWKPNGCELPIFDPFLFLDLVRNKSLALVGDSVGRNQMQSLICLLARVEYPVDKSDNPDEAFKKYKYTTYNFTLATYWSPFLVSTKEADADGPSHTGVYNLHLDEADEKWTTEIERYDYVILNAGHWFARISVYFENNQRVGCWYCGIPNVSELPITYAYQKAFRTALKAINDLENFKGVAILRTFAPSHFEGGEWNKGGNCARTRPYRSNETALEGQSLEQYRIQLEEFKAAEEEGKMKGKKFRLMDTTQAMLLRPDGHPIVVLGLIPLYHPFNWYSGGLIIRNPSEISPTYFPFEEQKMAIKEAEKCDVFSGKWIWNPDAPYYTNVTCTEIHDHQNCMKHGRPDSDYLKWRWKPNGCELPIFKPFQFLDLVRNMSVAIVGDSVGRNQMQSLICLLSRVEYPVDISDNPDQSFKKYKYTTYNFTLAIYWSPFLVSTKEVDADGPCHTGLYNLYLDEADEKWTTKIEGYDYIILNAGHWFARCSIYYVNNQRVGCRYCGIPNVTELPSTYAYQRAFKTTLKAINNLENFKGVAILRTFAPSHYEGGNWNEGGDCARTRPYGSNETALEDQSMEQYRIQVEEFQVAEKEGKMKGKRFRLMDTTRAMLLRPDGHPSKYGHWPNENVANDCVHWCLPGPIDSWSDFLFHMFKMEAIRSLEENLQ</sequence>
<dbReference type="AlphaFoldDB" id="A0A9J6AJ69"/>
<comment type="caution">
    <text evidence="10">The sequence shown here is derived from an EMBL/GenBank/DDBJ whole genome shotgun (WGS) entry which is preliminary data.</text>
</comment>
<dbReference type="OrthoDB" id="630188at2759"/>
<evidence type="ECO:0008006" key="12">
    <source>
        <dbReference type="Google" id="ProtNLM"/>
    </source>
</evidence>
<feature type="domain" description="Trichome birefringence-like N-terminal" evidence="9">
    <location>
        <begin position="71"/>
        <end position="124"/>
    </location>
</feature>
<dbReference type="GO" id="GO:0016413">
    <property type="term" value="F:O-acetyltransferase activity"/>
    <property type="evidence" value="ECO:0007669"/>
    <property type="project" value="InterPro"/>
</dbReference>
<comment type="similarity">
    <text evidence="2">Belongs to the PC-esterase family. TBL subfamily.</text>
</comment>
<evidence type="ECO:0000256" key="4">
    <source>
        <dbReference type="ARBA" id="ARBA00022968"/>
    </source>
</evidence>
<dbReference type="EMBL" id="JACXVP010000002">
    <property type="protein sequence ID" value="KAG5624071.1"/>
    <property type="molecule type" value="Genomic_DNA"/>
</dbReference>
<keyword evidence="5 7" id="KW-1133">Transmembrane helix</keyword>
<comment type="subcellular location">
    <subcellularLocation>
        <location evidence="1">Membrane</location>
        <topology evidence="1">Single-pass membrane protein</topology>
    </subcellularLocation>
</comment>
<evidence type="ECO:0000313" key="10">
    <source>
        <dbReference type="EMBL" id="KAG5624071.1"/>
    </source>
</evidence>
<feature type="domain" description="Trichome birefringence-like N-terminal" evidence="9">
    <location>
        <begin position="423"/>
        <end position="476"/>
    </location>
</feature>
<evidence type="ECO:0000256" key="6">
    <source>
        <dbReference type="ARBA" id="ARBA00023136"/>
    </source>
</evidence>
<accession>A0A9J6AJ69</accession>
<dbReference type="PANTHER" id="PTHR32285">
    <property type="entry name" value="PROTEIN TRICHOME BIREFRINGENCE-LIKE 9-RELATED"/>
    <property type="match status" value="1"/>
</dbReference>